<dbReference type="EMBL" id="RVCL01000001">
    <property type="protein sequence ID" value="MLO03139.1"/>
    <property type="molecule type" value="Genomic_DNA"/>
</dbReference>
<accession>A0A5V7H908</accession>
<dbReference type="Proteomes" id="UP000885381">
    <property type="component" value="Unassembled WGS sequence"/>
</dbReference>
<dbReference type="AlphaFoldDB" id="A0A5V7H908"/>
<evidence type="ECO:0000313" key="2">
    <source>
        <dbReference type="EMBL" id="MLO03139.1"/>
    </source>
</evidence>
<organism evidence="1">
    <name type="scientific">Salmonella enterica subsp. enterica serovar Reading</name>
    <dbReference type="NCBI Taxonomy" id="165302"/>
    <lineage>
        <taxon>Bacteria</taxon>
        <taxon>Pseudomonadati</taxon>
        <taxon>Pseudomonadota</taxon>
        <taxon>Gammaproteobacteria</taxon>
        <taxon>Enterobacterales</taxon>
        <taxon>Enterobacteriaceae</taxon>
        <taxon>Salmonella</taxon>
    </lineage>
</organism>
<dbReference type="EMBL" id="AAHDUY010000006">
    <property type="protein sequence ID" value="EBU9893347.1"/>
    <property type="molecule type" value="Genomic_DNA"/>
</dbReference>
<protein>
    <recommendedName>
        <fullName evidence="3">DUF551 domain-containing protein</fullName>
    </recommendedName>
</protein>
<reference evidence="1" key="1">
    <citation type="submission" date="2018-06" db="EMBL/GenBank/DDBJ databases">
        <authorList>
            <person name="Ashton P.M."/>
            <person name="Dallman T."/>
            <person name="Nair S."/>
            <person name="De Pinna E."/>
            <person name="Peters T."/>
            <person name="Grant K."/>
        </authorList>
    </citation>
    <scope>NUCLEOTIDE SEQUENCE</scope>
    <source>
        <strain evidence="2">275776</strain>
        <strain evidence="1">298956</strain>
    </source>
</reference>
<name>A0A5V7H908_SALET</name>
<evidence type="ECO:0000313" key="1">
    <source>
        <dbReference type="EMBL" id="EBU9893347.1"/>
    </source>
</evidence>
<gene>
    <name evidence="1" type="ORF">DM677_09320</name>
    <name evidence="2" type="ORF">DQK10_00110</name>
</gene>
<sequence>MTTNHPAHGPVSLDRLSLNDAIAHADERAEALFGPCAAQHAQLAAWLRELQERRKADSAEPVAWRYRTTDINGNPRQGWSFSEEASLMWLYQPLYATPPAQVVPENCVTAEQRRVIEMLLNVCGAAFELADDSCQQDVDGEECHVVPDDAFQKLSDALDEIENTLPTEDVDRPDVFLAWSAMPRAALKSILQAGNSPVIPDGWVMVPKEPTEAMNKAGWAAMNEHDAINPTYRAMLAAAPQQEVKS</sequence>
<comment type="caution">
    <text evidence="1">The sequence shown here is derived from an EMBL/GenBank/DDBJ whole genome shotgun (WGS) entry which is preliminary data.</text>
</comment>
<evidence type="ECO:0008006" key="3">
    <source>
        <dbReference type="Google" id="ProtNLM"/>
    </source>
</evidence>
<proteinExistence type="predicted"/>